<proteinExistence type="predicted"/>
<dbReference type="AlphaFoldDB" id="A0A1I4XLI7"/>
<dbReference type="EMBL" id="FOVK01000001">
    <property type="protein sequence ID" value="SFN26731.1"/>
    <property type="molecule type" value="Genomic_DNA"/>
</dbReference>
<dbReference type="Pfam" id="PF01177">
    <property type="entry name" value="Asp_Glu_race"/>
    <property type="match status" value="1"/>
</dbReference>
<dbReference type="SUPFAM" id="SSF53681">
    <property type="entry name" value="Aspartate/glutamate racemase"/>
    <property type="match status" value="1"/>
</dbReference>
<dbReference type="RefSeq" id="WP_074908772.1">
    <property type="nucleotide sequence ID" value="NZ_FOVK01000001.1"/>
</dbReference>
<evidence type="ECO:0000313" key="2">
    <source>
        <dbReference type="Proteomes" id="UP000181899"/>
    </source>
</evidence>
<accession>A0A1I4XLI7</accession>
<evidence type="ECO:0000313" key="1">
    <source>
        <dbReference type="EMBL" id="SFN26731.1"/>
    </source>
</evidence>
<dbReference type="GO" id="GO:0047661">
    <property type="term" value="F:amino-acid racemase activity"/>
    <property type="evidence" value="ECO:0007669"/>
    <property type="project" value="InterPro"/>
</dbReference>
<sequence>MIAVIAGTPTDTQMGVDLLKKYGRTSRGYFVSKTPMEQSLLQVVYPEKLENLVRQVMTEAKTQGAEVLYVYCNSLAAAVDLKKLAEELSLPLITPLMVYEKMGARYQALGVIAANNQSTHGIERAIQTENPAVHVIGTGMLKLVNAVEERLKPEEILSRYQVEALLGFYQNAGCEAVILGCTHFSYFYDALCKCSPLPVIDPGYEMMRMLP</sequence>
<gene>
    <name evidence="1" type="ORF">SAMN04488695_10160</name>
</gene>
<protein>
    <submittedName>
        <fullName evidence="1">Asp/Glu/Hydantoin racemase</fullName>
    </submittedName>
</protein>
<dbReference type="Gene3D" id="3.40.50.1860">
    <property type="match status" value="1"/>
</dbReference>
<dbReference type="InterPro" id="IPR001920">
    <property type="entry name" value="Asp/Glu_race"/>
</dbReference>
<dbReference type="STRING" id="398199.SAMN05421804_102333"/>
<name>A0A1I4XLI7_9CLOT</name>
<dbReference type="Proteomes" id="UP000181899">
    <property type="component" value="Unassembled WGS sequence"/>
</dbReference>
<dbReference type="InterPro" id="IPR015942">
    <property type="entry name" value="Asp/Glu/hydantoin_racemase"/>
</dbReference>
<dbReference type="OrthoDB" id="9801055at2"/>
<reference evidence="1 2" key="1">
    <citation type="submission" date="2016-10" db="EMBL/GenBank/DDBJ databases">
        <authorList>
            <person name="de Groot N.N."/>
        </authorList>
    </citation>
    <scope>NUCLEOTIDE SEQUENCE [LARGE SCALE GENOMIC DNA]</scope>
    <source>
        <strain evidence="1 2">ML2</strain>
    </source>
</reference>
<keyword evidence="2" id="KW-1185">Reference proteome</keyword>
<organism evidence="1 2">
    <name type="scientific">Proteiniclasticum ruminis</name>
    <dbReference type="NCBI Taxonomy" id="398199"/>
    <lineage>
        <taxon>Bacteria</taxon>
        <taxon>Bacillati</taxon>
        <taxon>Bacillota</taxon>
        <taxon>Clostridia</taxon>
        <taxon>Eubacteriales</taxon>
        <taxon>Clostridiaceae</taxon>
        <taxon>Proteiniclasticum</taxon>
    </lineage>
</organism>